<comment type="cofactor">
    <cofactor evidence="1">
        <name>FAD</name>
        <dbReference type="ChEBI" id="CHEBI:57692"/>
    </cofactor>
</comment>
<dbReference type="PANTHER" id="PTHR10632">
    <property type="entry name" value="SULFIDE:QUINONE OXIDOREDUCTASE"/>
    <property type="match status" value="1"/>
</dbReference>
<dbReference type="InterPro" id="IPR015904">
    <property type="entry name" value="Sulphide_quinone_reductase"/>
</dbReference>
<dbReference type="AlphaFoldDB" id="A0A2U3DB22"/>
<dbReference type="GO" id="GO:0071949">
    <property type="term" value="F:FAD binding"/>
    <property type="evidence" value="ECO:0007669"/>
    <property type="project" value="TreeGrafter"/>
</dbReference>
<dbReference type="OrthoDB" id="9805710at2"/>
<feature type="domain" description="FAD/NAD(P)-binding" evidence="7">
    <location>
        <begin position="7"/>
        <end position="124"/>
    </location>
</feature>
<evidence type="ECO:0000313" key="9">
    <source>
        <dbReference type="Proteomes" id="UP000245380"/>
    </source>
</evidence>
<dbReference type="GO" id="GO:0070224">
    <property type="term" value="F:sulfide:quinone oxidoreductase activity"/>
    <property type="evidence" value="ECO:0007669"/>
    <property type="project" value="TreeGrafter"/>
</dbReference>
<evidence type="ECO:0000256" key="3">
    <source>
        <dbReference type="ARBA" id="ARBA00022719"/>
    </source>
</evidence>
<dbReference type="RefSeq" id="WP_109429664.1">
    <property type="nucleotide sequence ID" value="NZ_MPDK01000003.1"/>
</dbReference>
<reference evidence="8 9" key="1">
    <citation type="submission" date="2016-11" db="EMBL/GenBank/DDBJ databases">
        <title>Comparative genomics of Acidibacillus ferroxidans species.</title>
        <authorList>
            <person name="Oliveira G."/>
            <person name="Nunes G."/>
            <person name="Oliveira R."/>
            <person name="Araujo F."/>
            <person name="Salim A."/>
            <person name="Scholte L."/>
            <person name="Morais D."/>
            <person name="Nancucheo I."/>
            <person name="Johnson D.B."/>
            <person name="Grail B."/>
            <person name="Bittencourt J."/>
            <person name="Valadares R."/>
        </authorList>
    </citation>
    <scope>NUCLEOTIDE SEQUENCE [LARGE SCALE GENOMIC DNA]</scope>
    <source>
        <strain evidence="8 9">Y002</strain>
    </source>
</reference>
<organism evidence="8 9">
    <name type="scientific">Sulfoacidibacillus thermotolerans</name>
    <name type="common">Acidibacillus sulfuroxidans</name>
    <dbReference type="NCBI Taxonomy" id="1765684"/>
    <lineage>
        <taxon>Bacteria</taxon>
        <taxon>Bacillati</taxon>
        <taxon>Bacillota</taxon>
        <taxon>Bacilli</taxon>
        <taxon>Bacillales</taxon>
        <taxon>Alicyclobacillaceae</taxon>
        <taxon>Sulfoacidibacillus</taxon>
    </lineage>
</organism>
<evidence type="ECO:0000256" key="1">
    <source>
        <dbReference type="ARBA" id="ARBA00001974"/>
    </source>
</evidence>
<dbReference type="GO" id="GO:0070221">
    <property type="term" value="P:sulfide oxidation, using sulfide:quinone oxidoreductase"/>
    <property type="evidence" value="ECO:0007669"/>
    <property type="project" value="TreeGrafter"/>
</dbReference>
<dbReference type="InterPro" id="IPR023753">
    <property type="entry name" value="FAD/NAD-binding_dom"/>
</dbReference>
<dbReference type="EMBL" id="MPDK01000003">
    <property type="protein sequence ID" value="PWI58473.1"/>
    <property type="molecule type" value="Genomic_DNA"/>
</dbReference>
<keyword evidence="3" id="KW-0874">Quinone</keyword>
<evidence type="ECO:0000256" key="6">
    <source>
        <dbReference type="ARBA" id="ARBA00023002"/>
    </source>
</evidence>
<keyword evidence="6" id="KW-0560">Oxidoreductase</keyword>
<keyword evidence="2" id="KW-0285">Flavoprotein</keyword>
<dbReference type="Gene3D" id="3.50.50.60">
    <property type="entry name" value="FAD/NAD(P)-binding domain"/>
    <property type="match status" value="2"/>
</dbReference>
<evidence type="ECO:0000313" key="8">
    <source>
        <dbReference type="EMBL" id="PWI58473.1"/>
    </source>
</evidence>
<protein>
    <submittedName>
        <fullName evidence="8">Pyridine nucleotide-disulfide oxidoreductase</fullName>
    </submittedName>
</protein>
<dbReference type="Proteomes" id="UP000245380">
    <property type="component" value="Unassembled WGS sequence"/>
</dbReference>
<dbReference type="InterPro" id="IPR036188">
    <property type="entry name" value="FAD/NAD-bd_sf"/>
</dbReference>
<gene>
    <name evidence="8" type="ORF">BM613_02820</name>
</gene>
<evidence type="ECO:0000259" key="7">
    <source>
        <dbReference type="Pfam" id="PF07992"/>
    </source>
</evidence>
<evidence type="ECO:0000256" key="2">
    <source>
        <dbReference type="ARBA" id="ARBA00022630"/>
    </source>
</evidence>
<dbReference type="FunFam" id="3.50.50.60:FF:000034">
    <property type="entry name" value="sulfide:quinone oxidoreductase, mitochondrial"/>
    <property type="match status" value="1"/>
</dbReference>
<keyword evidence="9" id="KW-1185">Reference proteome</keyword>
<accession>A0A2U3DB22</accession>
<name>A0A2U3DB22_SULT2</name>
<sequence length="399" mass="44422">MGQDRHYTVVIVGGGSGGISVASRLVRAAKSLRHRVLVIDPADKHYYQPLWTLVGGGAAPKEVTERAEASVIPEGVQWLQDAVTEFFPQDNYLVTKGGSKVHYDYLVVAAGIQINWDEIKGLKDAIGKDGVCSNYSYDYVESTWESIRNFKGGRAIFTYPNTPIKCGGAPQKIMYLAEEHFQKAGVRDQAEIVFASAGASIFSVKKYADVLDKVIERKGIKTAYKRNLIEIRADKKEAVFENLDTKQQEVMKYDMIHVVPPMSAPAFIKNSPLADANGWVDVDKHTLQHKKYPNVFGLGDSSNLPTSKTGAAIRKQAPTVEKNLLALMRNQPLLKKYNGYTSCPLVTGYGSLVLAEFDYDLCPMETFPFDQGVERFSMYVLKKELLPIVYWDGMLKGLM</sequence>
<dbReference type="Pfam" id="PF07992">
    <property type="entry name" value="Pyr_redox_2"/>
    <property type="match status" value="1"/>
</dbReference>
<evidence type="ECO:0000256" key="4">
    <source>
        <dbReference type="ARBA" id="ARBA00022827"/>
    </source>
</evidence>
<dbReference type="GO" id="GO:0048038">
    <property type="term" value="F:quinone binding"/>
    <property type="evidence" value="ECO:0007669"/>
    <property type="project" value="UniProtKB-KW"/>
</dbReference>
<comment type="caution">
    <text evidence="8">The sequence shown here is derived from an EMBL/GenBank/DDBJ whole genome shotgun (WGS) entry which is preliminary data.</text>
</comment>
<dbReference type="PANTHER" id="PTHR10632:SF2">
    <property type="entry name" value="SULFIDE:QUINONE OXIDOREDUCTASE, MITOCHONDRIAL"/>
    <property type="match status" value="1"/>
</dbReference>
<keyword evidence="4" id="KW-0274">FAD</keyword>
<evidence type="ECO:0000256" key="5">
    <source>
        <dbReference type="ARBA" id="ARBA00022946"/>
    </source>
</evidence>
<proteinExistence type="predicted"/>
<keyword evidence="5" id="KW-0809">Transit peptide</keyword>
<dbReference type="SUPFAM" id="SSF51905">
    <property type="entry name" value="FAD/NAD(P)-binding domain"/>
    <property type="match status" value="2"/>
</dbReference>